<organism evidence="1 2">
    <name type="scientific">Pistacia atlantica</name>
    <dbReference type="NCBI Taxonomy" id="434234"/>
    <lineage>
        <taxon>Eukaryota</taxon>
        <taxon>Viridiplantae</taxon>
        <taxon>Streptophyta</taxon>
        <taxon>Embryophyta</taxon>
        <taxon>Tracheophyta</taxon>
        <taxon>Spermatophyta</taxon>
        <taxon>Magnoliopsida</taxon>
        <taxon>eudicotyledons</taxon>
        <taxon>Gunneridae</taxon>
        <taxon>Pentapetalae</taxon>
        <taxon>rosids</taxon>
        <taxon>malvids</taxon>
        <taxon>Sapindales</taxon>
        <taxon>Anacardiaceae</taxon>
        <taxon>Pistacia</taxon>
    </lineage>
</organism>
<keyword evidence="2" id="KW-1185">Reference proteome</keyword>
<dbReference type="Proteomes" id="UP001164250">
    <property type="component" value="Chromosome 15"/>
</dbReference>
<dbReference type="EMBL" id="CM047910">
    <property type="protein sequence ID" value="KAJ0075299.1"/>
    <property type="molecule type" value="Genomic_DNA"/>
</dbReference>
<comment type="caution">
    <text evidence="1">The sequence shown here is derived from an EMBL/GenBank/DDBJ whole genome shotgun (WGS) entry which is preliminary data.</text>
</comment>
<reference evidence="2" key="1">
    <citation type="journal article" date="2023" name="G3 (Bethesda)">
        <title>Genome assembly and association tests identify interacting loci associated with vigor, precocity, and sex in interspecific pistachio rootstocks.</title>
        <authorList>
            <person name="Palmer W."/>
            <person name="Jacygrad E."/>
            <person name="Sagayaradj S."/>
            <person name="Cavanaugh K."/>
            <person name="Han R."/>
            <person name="Bertier L."/>
            <person name="Beede B."/>
            <person name="Kafkas S."/>
            <person name="Golino D."/>
            <person name="Preece J."/>
            <person name="Michelmore R."/>
        </authorList>
    </citation>
    <scope>NUCLEOTIDE SEQUENCE [LARGE SCALE GENOMIC DNA]</scope>
</reference>
<evidence type="ECO:0000313" key="2">
    <source>
        <dbReference type="Proteomes" id="UP001164250"/>
    </source>
</evidence>
<proteinExistence type="predicted"/>
<accession>A0ACC0ZRT9</accession>
<gene>
    <name evidence="1" type="ORF">Patl1_35203</name>
</gene>
<evidence type="ECO:0000313" key="1">
    <source>
        <dbReference type="EMBL" id="KAJ0075299.1"/>
    </source>
</evidence>
<name>A0ACC0ZRT9_9ROSI</name>
<protein>
    <submittedName>
        <fullName evidence="1">Uncharacterized protein</fullName>
    </submittedName>
</protein>
<sequence length="217" mass="24549">MADDKYNLKNPAVKRILQEVKEMKSNPLDDFISLLLEENIFEWQFAIRGPCDTESEGGIYHGRIQLPAEYPFKPPSFMLLTAIKSREAAQRFGTPERQKLIDEIHEYMLSKAPPVPQLSPLECSEEHPGNREGEAEESSQDAGGMPSQEGLPNPAVGERITEEIQKVPADANPSPTASRAYHKRLLPMLIPALQELEHQDRFMLEAQVIIFCRQGQR</sequence>